<evidence type="ECO:0000313" key="2">
    <source>
        <dbReference type="EMBL" id="OBU13420.1"/>
    </source>
</evidence>
<dbReference type="OrthoDB" id="7173324at2"/>
<gene>
    <name evidence="1" type="ORF">AYY17_02425</name>
    <name evidence="2" type="ORF">AYY18_01355</name>
</gene>
<evidence type="ECO:0000313" key="4">
    <source>
        <dbReference type="Proteomes" id="UP000092377"/>
    </source>
</evidence>
<organism evidence="2 4">
    <name type="scientific">Morganella psychrotolerans</name>
    <dbReference type="NCBI Taxonomy" id="368603"/>
    <lineage>
        <taxon>Bacteria</taxon>
        <taxon>Pseudomonadati</taxon>
        <taxon>Pseudomonadota</taxon>
        <taxon>Gammaproteobacteria</taxon>
        <taxon>Enterobacterales</taxon>
        <taxon>Morganellaceae</taxon>
        <taxon>Morganella</taxon>
    </lineage>
</organism>
<accession>A0A1B8HU73</accession>
<protein>
    <submittedName>
        <fullName evidence="2">Mitomycin resistance protein</fullName>
    </submittedName>
</protein>
<evidence type="ECO:0000313" key="3">
    <source>
        <dbReference type="Proteomes" id="UP000092247"/>
    </source>
</evidence>
<dbReference type="EMBL" id="LZEX01000001">
    <property type="protein sequence ID" value="OBU11596.1"/>
    <property type="molecule type" value="Genomic_DNA"/>
</dbReference>
<dbReference type="Proteomes" id="UP000092377">
    <property type="component" value="Unassembled WGS sequence"/>
</dbReference>
<dbReference type="EMBL" id="LZEY01000001">
    <property type="protein sequence ID" value="OBU13420.1"/>
    <property type="molecule type" value="Genomic_DNA"/>
</dbReference>
<reference evidence="4" key="2">
    <citation type="submission" date="2016-06" db="EMBL/GenBank/DDBJ databases">
        <authorList>
            <person name="Butler K."/>
        </authorList>
    </citation>
    <scope>NUCLEOTIDE SEQUENCE [LARGE SCALE GENOMIC DNA]</scope>
    <source>
        <strain evidence="4">GCSL-Mp20</strain>
    </source>
</reference>
<evidence type="ECO:0000313" key="1">
    <source>
        <dbReference type="EMBL" id="OBU11596.1"/>
    </source>
</evidence>
<dbReference type="InterPro" id="IPR021725">
    <property type="entry name" value="Cdd1"/>
</dbReference>
<dbReference type="AlphaFoldDB" id="A0A1B8HU73"/>
<proteinExistence type="predicted"/>
<dbReference type="STRING" id="368603.AYY16_05990"/>
<name>A0A1B8HU73_9GAMM</name>
<dbReference type="Proteomes" id="UP000092247">
    <property type="component" value="Unassembled WGS sequence"/>
</dbReference>
<reference evidence="2 3" key="1">
    <citation type="submission" date="2016-06" db="EMBL/GenBank/DDBJ databases">
        <authorList>
            <person name="Kjaerup R.B."/>
            <person name="Dalgaard T.S."/>
            <person name="Juul-Madsen H.R."/>
        </authorList>
    </citation>
    <scope>NUCLEOTIDE SEQUENCE [LARGE SCALE GENOMIC DNA]</scope>
    <source>
        <strain evidence="2">GCSL-Mp20</strain>
        <strain evidence="1 3">GCSL-Mp3</strain>
    </source>
</reference>
<keyword evidence="4" id="KW-1185">Reference proteome</keyword>
<comment type="caution">
    <text evidence="2">The sequence shown here is derived from an EMBL/GenBank/DDBJ whole genome shotgun (WGS) entry which is preliminary data.</text>
</comment>
<dbReference type="Pfam" id="PF11731">
    <property type="entry name" value="Cdd1"/>
    <property type="match status" value="1"/>
</dbReference>
<dbReference type="RefSeq" id="WP_067398364.1">
    <property type="nucleotide sequence ID" value="NZ_CBCPID010000003.1"/>
</dbReference>
<sequence>MNPSKADRTNLKTFTDLPNVGKAAADDLRLLGYEKPEEITGSDPVIMYEMLCAITGVRQDPCVMDVFWSVTDFLGGQPAQSWWNYTERRKDHLKKMMSLR</sequence>